<dbReference type="AlphaFoldDB" id="A0A1Y3AZK9"/>
<evidence type="ECO:0000256" key="1">
    <source>
        <dbReference type="SAM" id="Phobius"/>
    </source>
</evidence>
<feature type="transmembrane region" description="Helical" evidence="1">
    <location>
        <begin position="122"/>
        <end position="141"/>
    </location>
</feature>
<keyword evidence="3" id="KW-1185">Reference proteome</keyword>
<proteinExistence type="predicted"/>
<dbReference type="Proteomes" id="UP000194236">
    <property type="component" value="Unassembled WGS sequence"/>
</dbReference>
<keyword evidence="1" id="KW-0472">Membrane</keyword>
<feature type="transmembrane region" description="Helical" evidence="1">
    <location>
        <begin position="12"/>
        <end position="34"/>
    </location>
</feature>
<name>A0A1Y3AZK9_EURMA</name>
<keyword evidence="1" id="KW-1133">Transmembrane helix</keyword>
<evidence type="ECO:0000313" key="3">
    <source>
        <dbReference type="Proteomes" id="UP000194236"/>
    </source>
</evidence>
<feature type="transmembrane region" description="Helical" evidence="1">
    <location>
        <begin position="214"/>
        <end position="233"/>
    </location>
</feature>
<organism evidence="2 3">
    <name type="scientific">Euroglyphus maynei</name>
    <name type="common">Mayne's house dust mite</name>
    <dbReference type="NCBI Taxonomy" id="6958"/>
    <lineage>
        <taxon>Eukaryota</taxon>
        <taxon>Metazoa</taxon>
        <taxon>Ecdysozoa</taxon>
        <taxon>Arthropoda</taxon>
        <taxon>Chelicerata</taxon>
        <taxon>Arachnida</taxon>
        <taxon>Acari</taxon>
        <taxon>Acariformes</taxon>
        <taxon>Sarcoptiformes</taxon>
        <taxon>Astigmata</taxon>
        <taxon>Psoroptidia</taxon>
        <taxon>Analgoidea</taxon>
        <taxon>Pyroglyphidae</taxon>
        <taxon>Pyroglyphinae</taxon>
        <taxon>Euroglyphus</taxon>
    </lineage>
</organism>
<dbReference type="EMBL" id="MUJZ01053323">
    <property type="protein sequence ID" value="OTF73063.1"/>
    <property type="molecule type" value="Genomic_DNA"/>
</dbReference>
<dbReference type="OrthoDB" id="6513366at2759"/>
<reference evidence="2 3" key="1">
    <citation type="submission" date="2017-03" db="EMBL/GenBank/DDBJ databases">
        <title>Genome Survey of Euroglyphus maynei.</title>
        <authorList>
            <person name="Arlian L.G."/>
            <person name="Morgan M.S."/>
            <person name="Rider S.D."/>
        </authorList>
    </citation>
    <scope>NUCLEOTIDE SEQUENCE [LARGE SCALE GENOMIC DNA]</scope>
    <source>
        <strain evidence="2">Arlian Lab</strain>
        <tissue evidence="2">Whole body</tissue>
    </source>
</reference>
<sequence length="305" mass="36529">MNIVIVERFDQAINIWLMTFFAMIIYFVWILYFGNNTKATELIRSILVDRDSKFFDSDCGDNFQSRIHVHRIHLYLAIYEMKSLYLLYQYGYFDSINGAISIIFHCFLYVFMVIITRKNIQICELIGIFQIVITMALFTRLKQIKLMVMRRENFFKSQKLFTIRHMNNDVLQMTTITDHTYGMMMFLFFLVNYPTNAYMIMIFIIKRMTMLNNIIFIMIIAYQLSFILMFHLIATQYARQIHHPVKFVINQVVELSSLSLSLLISRNSRLKLLFWIENFHTKNLYGITYGRIEVITLKTFCKVIF</sequence>
<feature type="transmembrane region" description="Helical" evidence="1">
    <location>
        <begin position="181"/>
        <end position="205"/>
    </location>
</feature>
<comment type="caution">
    <text evidence="2">The sequence shown here is derived from an EMBL/GenBank/DDBJ whole genome shotgun (WGS) entry which is preliminary data.</text>
</comment>
<feature type="transmembrane region" description="Helical" evidence="1">
    <location>
        <begin position="96"/>
        <end position="115"/>
    </location>
</feature>
<protein>
    <recommendedName>
        <fullName evidence="4">Gustatory receptor</fullName>
    </recommendedName>
</protein>
<evidence type="ECO:0008006" key="4">
    <source>
        <dbReference type="Google" id="ProtNLM"/>
    </source>
</evidence>
<accession>A0A1Y3AZK9</accession>
<gene>
    <name evidence="2" type="ORF">BLA29_006311</name>
</gene>
<keyword evidence="1" id="KW-0812">Transmembrane</keyword>
<evidence type="ECO:0000313" key="2">
    <source>
        <dbReference type="EMBL" id="OTF73063.1"/>
    </source>
</evidence>